<dbReference type="AlphaFoldDB" id="A0A6L2LUZ4"/>
<organism evidence="1">
    <name type="scientific">Tanacetum cinerariifolium</name>
    <name type="common">Dalmatian daisy</name>
    <name type="synonym">Chrysanthemum cinerariifolium</name>
    <dbReference type="NCBI Taxonomy" id="118510"/>
    <lineage>
        <taxon>Eukaryota</taxon>
        <taxon>Viridiplantae</taxon>
        <taxon>Streptophyta</taxon>
        <taxon>Embryophyta</taxon>
        <taxon>Tracheophyta</taxon>
        <taxon>Spermatophyta</taxon>
        <taxon>Magnoliopsida</taxon>
        <taxon>eudicotyledons</taxon>
        <taxon>Gunneridae</taxon>
        <taxon>Pentapetalae</taxon>
        <taxon>asterids</taxon>
        <taxon>campanulids</taxon>
        <taxon>Asterales</taxon>
        <taxon>Asteraceae</taxon>
        <taxon>Asteroideae</taxon>
        <taxon>Anthemideae</taxon>
        <taxon>Anthemidinae</taxon>
        <taxon>Tanacetum</taxon>
    </lineage>
</organism>
<gene>
    <name evidence="1" type="ORF">Tci_037396</name>
</gene>
<accession>A0A6L2LUZ4</accession>
<evidence type="ECO:0000313" key="1">
    <source>
        <dbReference type="EMBL" id="GEU65418.1"/>
    </source>
</evidence>
<comment type="caution">
    <text evidence="1">The sequence shown here is derived from an EMBL/GenBank/DDBJ whole genome shotgun (WGS) entry which is preliminary data.</text>
</comment>
<proteinExistence type="predicted"/>
<reference evidence="1" key="1">
    <citation type="journal article" date="2019" name="Sci. Rep.">
        <title>Draft genome of Tanacetum cinerariifolium, the natural source of mosquito coil.</title>
        <authorList>
            <person name="Yamashiro T."/>
            <person name="Shiraishi A."/>
            <person name="Satake H."/>
            <person name="Nakayama K."/>
        </authorList>
    </citation>
    <scope>NUCLEOTIDE SEQUENCE</scope>
</reference>
<dbReference type="EMBL" id="BKCJ010005196">
    <property type="protein sequence ID" value="GEU65418.1"/>
    <property type="molecule type" value="Genomic_DNA"/>
</dbReference>
<protein>
    <submittedName>
        <fullName evidence="1">Uncharacterized protein</fullName>
    </submittedName>
</protein>
<name>A0A6L2LUZ4_TANCI</name>
<sequence>MHEECGERVTYTLSCLKKVKLTPKEIESKKRNYWQKILKSKLSLRRFLLNVEKQKVDAVKESWENIVIVVEYNSRVLMRVAGEV</sequence>